<keyword evidence="2" id="KW-0472">Membrane</keyword>
<keyword evidence="2" id="KW-1133">Transmembrane helix</keyword>
<feature type="compositionally biased region" description="Acidic residues" evidence="1">
    <location>
        <begin position="184"/>
        <end position="193"/>
    </location>
</feature>
<keyword evidence="2" id="KW-0812">Transmembrane</keyword>
<keyword evidence="4" id="KW-1185">Reference proteome</keyword>
<feature type="region of interest" description="Disordered" evidence="1">
    <location>
        <begin position="92"/>
        <end position="168"/>
    </location>
</feature>
<evidence type="ECO:0000313" key="4">
    <source>
        <dbReference type="Proteomes" id="UP000694240"/>
    </source>
</evidence>
<dbReference type="Pfam" id="PF03004">
    <property type="entry name" value="Transposase_24"/>
    <property type="match status" value="1"/>
</dbReference>
<accession>A0A8T2B606</accession>
<evidence type="ECO:0000256" key="2">
    <source>
        <dbReference type="SAM" id="Phobius"/>
    </source>
</evidence>
<gene>
    <name evidence="3" type="ORF">ISN45_Aa03g035590</name>
</gene>
<feature type="compositionally biased region" description="Low complexity" evidence="1">
    <location>
        <begin position="346"/>
        <end position="366"/>
    </location>
</feature>
<evidence type="ECO:0000256" key="1">
    <source>
        <dbReference type="SAM" id="MobiDB-lite"/>
    </source>
</evidence>
<dbReference type="AlphaFoldDB" id="A0A8T2B606"/>
<evidence type="ECO:0000313" key="3">
    <source>
        <dbReference type="EMBL" id="KAG7579404.1"/>
    </source>
</evidence>
<organism evidence="3 4">
    <name type="scientific">Arabidopsis thaliana x Arabidopsis arenosa</name>
    <dbReference type="NCBI Taxonomy" id="1240361"/>
    <lineage>
        <taxon>Eukaryota</taxon>
        <taxon>Viridiplantae</taxon>
        <taxon>Streptophyta</taxon>
        <taxon>Embryophyta</taxon>
        <taxon>Tracheophyta</taxon>
        <taxon>Spermatophyta</taxon>
        <taxon>Magnoliopsida</taxon>
        <taxon>eudicotyledons</taxon>
        <taxon>Gunneridae</taxon>
        <taxon>Pentapetalae</taxon>
        <taxon>rosids</taxon>
        <taxon>malvids</taxon>
        <taxon>Brassicales</taxon>
        <taxon>Brassicaceae</taxon>
        <taxon>Camelineae</taxon>
        <taxon>Arabidopsis</taxon>
    </lineage>
</organism>
<feature type="compositionally biased region" description="Low complexity" evidence="1">
    <location>
        <begin position="124"/>
        <end position="150"/>
    </location>
</feature>
<feature type="compositionally biased region" description="Pro residues" evidence="1">
    <location>
        <begin position="151"/>
        <end position="164"/>
    </location>
</feature>
<feature type="compositionally biased region" description="Polar residues" evidence="1">
    <location>
        <begin position="194"/>
        <end position="203"/>
    </location>
</feature>
<feature type="compositionally biased region" description="Low complexity" evidence="1">
    <location>
        <begin position="308"/>
        <end position="339"/>
    </location>
</feature>
<dbReference type="Proteomes" id="UP000694240">
    <property type="component" value="Chromosome 8"/>
</dbReference>
<feature type="region of interest" description="Disordered" evidence="1">
    <location>
        <begin position="308"/>
        <end position="366"/>
    </location>
</feature>
<dbReference type="EMBL" id="JAEFBK010000008">
    <property type="protein sequence ID" value="KAG7579404.1"/>
    <property type="molecule type" value="Genomic_DNA"/>
</dbReference>
<dbReference type="InterPro" id="IPR004252">
    <property type="entry name" value="Probable_transposase_24"/>
</dbReference>
<reference evidence="3 4" key="1">
    <citation type="submission" date="2020-12" db="EMBL/GenBank/DDBJ databases">
        <title>Concerted genomic and epigenomic changes stabilize Arabidopsis allopolyploids.</title>
        <authorList>
            <person name="Chen Z."/>
        </authorList>
    </citation>
    <scope>NUCLEOTIDE SEQUENCE [LARGE SCALE GENOMIC DNA]</scope>
    <source>
        <strain evidence="3">Allo738</strain>
        <tissue evidence="3">Leaf</tissue>
    </source>
</reference>
<name>A0A8T2B606_9BRAS</name>
<feature type="region of interest" description="Disordered" evidence="1">
    <location>
        <begin position="184"/>
        <end position="203"/>
    </location>
</feature>
<comment type="caution">
    <text evidence="3">The sequence shown here is derived from an EMBL/GenBank/DDBJ whole genome shotgun (WGS) entry which is preliminary data.</text>
</comment>
<feature type="transmembrane region" description="Helical" evidence="2">
    <location>
        <begin position="12"/>
        <end position="37"/>
    </location>
</feature>
<proteinExistence type="predicted"/>
<protein>
    <submittedName>
        <fullName evidence="3">Putative transposase Ptta/En/Spm plant</fullName>
    </submittedName>
</protein>
<sequence>MSTTEKSQTQTLSIFFDFSASSSISLFHSLQFFLFLPLFSSILPLFDSITLLFETDFFSKILPLFSSVLLRFFLSSSIRFSLLSLSVLAPAGKGKASRGRGGGRGGRSGARVFNGKNPSRGVGSSSHASNPSSSNATASASQTSRATIPTQYPPSSQPPPPPRLSSPQVAEVYNKSIEERLSELDEDGVDASDDSSQQSTHRTLTIEEKNELFLKCTETDVKGNYFGIGSLKVTLKKGKRKESYASSSSSSITELHDQLCQKMAEHDAENARRDAEQQVSQTRITNLERLVMYWKESDPAFAAFVASQPQPTATATTPAANATATANAPATAATAQNNAEEMAGETNPATAPTGTVAATTTPSPSF</sequence>
<feature type="compositionally biased region" description="Gly residues" evidence="1">
    <location>
        <begin position="99"/>
        <end position="108"/>
    </location>
</feature>